<keyword evidence="4" id="KW-1185">Reference proteome</keyword>
<dbReference type="EMBL" id="CAKOGP040002313">
    <property type="protein sequence ID" value="CAJ1966690.1"/>
    <property type="molecule type" value="Genomic_DNA"/>
</dbReference>
<accession>A0AAD2JND0</accession>
<evidence type="ECO:0008006" key="5">
    <source>
        <dbReference type="Google" id="ProtNLM"/>
    </source>
</evidence>
<dbReference type="PROSITE" id="PS00018">
    <property type="entry name" value="EF_HAND_1"/>
    <property type="match status" value="1"/>
</dbReference>
<evidence type="ECO:0000313" key="4">
    <source>
        <dbReference type="Proteomes" id="UP001295423"/>
    </source>
</evidence>
<sequence>MLRLNRFLSLIALLLLIAVSCHAEGDCANVNEEGLCANPDAATDEVTEEAVATEATEEDPNCPSRAYVIRCAGKYLDTNQNGKLERAELETAINSLPWYSRGLLQILGSVDKMMKKCDMDGDDAISMTTDMEQNKDQCLATCFKRKAFKSAFFPDCE</sequence>
<dbReference type="Gene3D" id="1.10.238.10">
    <property type="entry name" value="EF-hand"/>
    <property type="match status" value="1"/>
</dbReference>
<dbReference type="InterPro" id="IPR011992">
    <property type="entry name" value="EF-hand-dom_pair"/>
</dbReference>
<dbReference type="Proteomes" id="UP001295423">
    <property type="component" value="Unassembled WGS sequence"/>
</dbReference>
<proteinExistence type="predicted"/>
<keyword evidence="1" id="KW-0106">Calcium</keyword>
<dbReference type="AlphaFoldDB" id="A0AAD2JND0"/>
<keyword evidence="2" id="KW-0732">Signal</keyword>
<feature type="chain" id="PRO_5042123226" description="Calmodulin" evidence="2">
    <location>
        <begin position="24"/>
        <end position="157"/>
    </location>
</feature>
<comment type="caution">
    <text evidence="3">The sequence shown here is derived from an EMBL/GenBank/DDBJ whole genome shotgun (WGS) entry which is preliminary data.</text>
</comment>
<reference evidence="3" key="1">
    <citation type="submission" date="2023-08" db="EMBL/GenBank/DDBJ databases">
        <authorList>
            <person name="Audoor S."/>
            <person name="Bilcke G."/>
        </authorList>
    </citation>
    <scope>NUCLEOTIDE SEQUENCE</scope>
</reference>
<protein>
    <recommendedName>
        <fullName evidence="5">Calmodulin</fullName>
    </recommendedName>
</protein>
<evidence type="ECO:0000256" key="1">
    <source>
        <dbReference type="ARBA" id="ARBA00022837"/>
    </source>
</evidence>
<name>A0AAD2JND0_9STRA</name>
<organism evidence="3 4">
    <name type="scientific">Cylindrotheca closterium</name>
    <dbReference type="NCBI Taxonomy" id="2856"/>
    <lineage>
        <taxon>Eukaryota</taxon>
        <taxon>Sar</taxon>
        <taxon>Stramenopiles</taxon>
        <taxon>Ochrophyta</taxon>
        <taxon>Bacillariophyta</taxon>
        <taxon>Bacillariophyceae</taxon>
        <taxon>Bacillariophycidae</taxon>
        <taxon>Bacillariales</taxon>
        <taxon>Bacillariaceae</taxon>
        <taxon>Cylindrotheca</taxon>
    </lineage>
</organism>
<gene>
    <name evidence="3" type="ORF">CYCCA115_LOCUS22273</name>
</gene>
<dbReference type="InterPro" id="IPR018247">
    <property type="entry name" value="EF_Hand_1_Ca_BS"/>
</dbReference>
<evidence type="ECO:0000313" key="3">
    <source>
        <dbReference type="EMBL" id="CAJ1966690.1"/>
    </source>
</evidence>
<evidence type="ECO:0000256" key="2">
    <source>
        <dbReference type="SAM" id="SignalP"/>
    </source>
</evidence>
<dbReference type="SUPFAM" id="SSF47473">
    <property type="entry name" value="EF-hand"/>
    <property type="match status" value="1"/>
</dbReference>
<feature type="signal peptide" evidence="2">
    <location>
        <begin position="1"/>
        <end position="23"/>
    </location>
</feature>
<dbReference type="PROSITE" id="PS51257">
    <property type="entry name" value="PROKAR_LIPOPROTEIN"/>
    <property type="match status" value="1"/>
</dbReference>